<organism evidence="1 2">
    <name type="scientific">Roseovarius faecimaris</name>
    <dbReference type="NCBI Taxonomy" id="2494550"/>
    <lineage>
        <taxon>Bacteria</taxon>
        <taxon>Pseudomonadati</taxon>
        <taxon>Pseudomonadota</taxon>
        <taxon>Alphaproteobacteria</taxon>
        <taxon>Rhodobacterales</taxon>
        <taxon>Roseobacteraceae</taxon>
        <taxon>Roseovarius</taxon>
    </lineage>
</organism>
<gene>
    <name evidence="1" type="ORF">EI983_15410</name>
</gene>
<proteinExistence type="predicted"/>
<dbReference type="AlphaFoldDB" id="A0A6I6IVQ4"/>
<evidence type="ECO:0000313" key="1">
    <source>
        <dbReference type="EMBL" id="QGX99577.1"/>
    </source>
</evidence>
<dbReference type="InterPro" id="IPR006311">
    <property type="entry name" value="TAT_signal"/>
</dbReference>
<dbReference type="Proteomes" id="UP000428330">
    <property type="component" value="Chromosome"/>
</dbReference>
<protein>
    <submittedName>
        <fullName evidence="1">Uncharacterized protein</fullName>
    </submittedName>
</protein>
<evidence type="ECO:0000313" key="2">
    <source>
        <dbReference type="Proteomes" id="UP000428330"/>
    </source>
</evidence>
<dbReference type="KEGG" id="rom:EI983_15410"/>
<name>A0A6I6IVQ4_9RHOB</name>
<keyword evidence="2" id="KW-1185">Reference proteome</keyword>
<dbReference type="RefSeq" id="WP_157708258.1">
    <property type="nucleotide sequence ID" value="NZ_CP034348.1"/>
</dbReference>
<dbReference type="PROSITE" id="PS51318">
    <property type="entry name" value="TAT"/>
    <property type="match status" value="1"/>
</dbReference>
<accession>A0A6I6IVQ4</accession>
<sequence length="106" mass="11413">MTAYNKSHENPLVQKASEQLSRRMCFQGLFVAGIAAASMPLVLPNTAMAETAAGSQIKGSLRDAIDQQLMAFNGPSSLAHAVNDEAFLEFLGQRLNMLHPASVNRP</sequence>
<reference evidence="2" key="1">
    <citation type="submission" date="2018-12" db="EMBL/GenBank/DDBJ databases">
        <title>Complete genome sequence of Roseovarius sp. MME-070.</title>
        <authorList>
            <person name="Nam Y.-D."/>
            <person name="Kang J."/>
            <person name="Chung W.-H."/>
            <person name="Park Y.S."/>
        </authorList>
    </citation>
    <scope>NUCLEOTIDE SEQUENCE [LARGE SCALE GENOMIC DNA]</scope>
    <source>
        <strain evidence="2">MME-070</strain>
    </source>
</reference>
<dbReference type="EMBL" id="CP034348">
    <property type="protein sequence ID" value="QGX99577.1"/>
    <property type="molecule type" value="Genomic_DNA"/>
</dbReference>